<dbReference type="AlphaFoldDB" id="A0A1T5M397"/>
<accession>A0A1T5M397</accession>
<feature type="domain" description="Endonuclease/exonuclease/phosphatase" evidence="1">
    <location>
        <begin position="117"/>
        <end position="312"/>
    </location>
</feature>
<gene>
    <name evidence="2" type="ORF">SAMN05660236_4251</name>
</gene>
<organism evidence="2 3">
    <name type="scientific">Ohtaekwangia koreensis</name>
    <dbReference type="NCBI Taxonomy" id="688867"/>
    <lineage>
        <taxon>Bacteria</taxon>
        <taxon>Pseudomonadati</taxon>
        <taxon>Bacteroidota</taxon>
        <taxon>Cytophagia</taxon>
        <taxon>Cytophagales</taxon>
        <taxon>Fulvivirgaceae</taxon>
        <taxon>Ohtaekwangia</taxon>
    </lineage>
</organism>
<name>A0A1T5M397_9BACT</name>
<dbReference type="GO" id="GO:0004519">
    <property type="term" value="F:endonuclease activity"/>
    <property type="evidence" value="ECO:0007669"/>
    <property type="project" value="UniProtKB-KW"/>
</dbReference>
<sequence length="351" mass="40063">MKIATYNLNNLFERPKVFELDGLSAEASLILKDYYRLIELLCKDSYTQDEVEIKHIIKNRIETTVKKKYFEIIQVREKLYSIATGKVKLKAGGKQDWLGWVQLVKQEVHEVATQNTARIVDALEADILCTVEVESRTAMENFNKNLLTNKYKYSMLIDGNDDRGIDVGLYSNYPITNIETHIFDTYTGANKRQYKIFSRDCAMYTIDYNGSPIHILCNHFKSQGYGSPGANNNKRQLQAERVQEIINQKFNLTKDNVVVAGDLNDTPDSKSLKPLLSMQGMENIIARNEGTHGTYLNTRKQFDYLLVSKALSDKYTDSRIERGGIFNGKNTIESPLHQASDHAAVVAEFKF</sequence>
<evidence type="ECO:0000313" key="2">
    <source>
        <dbReference type="EMBL" id="SKC82700.1"/>
    </source>
</evidence>
<dbReference type="Gene3D" id="3.60.10.10">
    <property type="entry name" value="Endonuclease/exonuclease/phosphatase"/>
    <property type="match status" value="1"/>
</dbReference>
<dbReference type="SUPFAM" id="SSF56219">
    <property type="entry name" value="DNase I-like"/>
    <property type="match status" value="1"/>
</dbReference>
<evidence type="ECO:0000313" key="3">
    <source>
        <dbReference type="Proteomes" id="UP000190961"/>
    </source>
</evidence>
<dbReference type="EMBL" id="FUZU01000003">
    <property type="protein sequence ID" value="SKC82700.1"/>
    <property type="molecule type" value="Genomic_DNA"/>
</dbReference>
<dbReference type="InterPro" id="IPR005135">
    <property type="entry name" value="Endo/exonuclease/phosphatase"/>
</dbReference>
<evidence type="ECO:0000259" key="1">
    <source>
        <dbReference type="Pfam" id="PF19580"/>
    </source>
</evidence>
<dbReference type="InterPro" id="IPR036691">
    <property type="entry name" value="Endo/exonu/phosph_ase_sf"/>
</dbReference>
<keyword evidence="2" id="KW-0269">Exonuclease</keyword>
<dbReference type="PANTHER" id="PTHR42834">
    <property type="entry name" value="ENDONUCLEASE/EXONUCLEASE/PHOSPHATASE FAMILY PROTEIN (AFU_ORTHOLOGUE AFUA_3G09210)"/>
    <property type="match status" value="1"/>
</dbReference>
<keyword evidence="2" id="KW-0540">Nuclease</keyword>
<dbReference type="RefSeq" id="WP_079688795.1">
    <property type="nucleotide sequence ID" value="NZ_FUZU01000003.1"/>
</dbReference>
<keyword evidence="2" id="KW-0378">Hydrolase</keyword>
<dbReference type="GO" id="GO:0004527">
    <property type="term" value="F:exonuclease activity"/>
    <property type="evidence" value="ECO:0007669"/>
    <property type="project" value="UniProtKB-KW"/>
</dbReference>
<dbReference type="OrthoDB" id="9802724at2"/>
<dbReference type="PANTHER" id="PTHR42834:SF1">
    <property type="entry name" value="ENDONUCLEASE_EXONUCLEASE_PHOSPHATASE FAMILY PROTEIN (AFU_ORTHOLOGUE AFUA_3G09210)"/>
    <property type="match status" value="1"/>
</dbReference>
<proteinExistence type="predicted"/>
<dbReference type="STRING" id="688867.SAMN05660236_4251"/>
<keyword evidence="2" id="KW-0255">Endonuclease</keyword>
<keyword evidence="3" id="KW-1185">Reference proteome</keyword>
<dbReference type="Pfam" id="PF19580">
    <property type="entry name" value="Exo_endo_phos_3"/>
    <property type="match status" value="1"/>
</dbReference>
<reference evidence="2 3" key="1">
    <citation type="submission" date="2017-02" db="EMBL/GenBank/DDBJ databases">
        <authorList>
            <person name="Peterson S.W."/>
        </authorList>
    </citation>
    <scope>NUCLEOTIDE SEQUENCE [LARGE SCALE GENOMIC DNA]</scope>
    <source>
        <strain evidence="2 3">DSM 25262</strain>
    </source>
</reference>
<protein>
    <submittedName>
        <fullName evidence="2">Metal-dependent hydrolase, endonuclease/exonuclease/phosphatase family</fullName>
    </submittedName>
</protein>
<dbReference type="Proteomes" id="UP000190961">
    <property type="component" value="Unassembled WGS sequence"/>
</dbReference>